<accession>A0ACB8SR59</accession>
<evidence type="ECO:0000313" key="1">
    <source>
        <dbReference type="EMBL" id="KAI0058925.1"/>
    </source>
</evidence>
<dbReference type="Proteomes" id="UP000814140">
    <property type="component" value="Unassembled WGS sequence"/>
</dbReference>
<dbReference type="EMBL" id="MU277230">
    <property type="protein sequence ID" value="KAI0058925.1"/>
    <property type="molecule type" value="Genomic_DNA"/>
</dbReference>
<reference evidence="1" key="1">
    <citation type="submission" date="2021-03" db="EMBL/GenBank/DDBJ databases">
        <authorList>
            <consortium name="DOE Joint Genome Institute"/>
            <person name="Ahrendt S."/>
            <person name="Looney B.P."/>
            <person name="Miyauchi S."/>
            <person name="Morin E."/>
            <person name="Drula E."/>
            <person name="Courty P.E."/>
            <person name="Chicoki N."/>
            <person name="Fauchery L."/>
            <person name="Kohler A."/>
            <person name="Kuo A."/>
            <person name="Labutti K."/>
            <person name="Pangilinan J."/>
            <person name="Lipzen A."/>
            <person name="Riley R."/>
            <person name="Andreopoulos W."/>
            <person name="He G."/>
            <person name="Johnson J."/>
            <person name="Barry K.W."/>
            <person name="Grigoriev I.V."/>
            <person name="Nagy L."/>
            <person name="Hibbett D."/>
            <person name="Henrissat B."/>
            <person name="Matheny P.B."/>
            <person name="Labbe J."/>
            <person name="Martin F."/>
        </authorList>
    </citation>
    <scope>NUCLEOTIDE SEQUENCE</scope>
    <source>
        <strain evidence="1">HHB10654</strain>
    </source>
</reference>
<keyword evidence="2" id="KW-1185">Reference proteome</keyword>
<reference evidence="1" key="2">
    <citation type="journal article" date="2022" name="New Phytol.">
        <title>Evolutionary transition to the ectomycorrhizal habit in the genomes of a hyperdiverse lineage of mushroom-forming fungi.</title>
        <authorList>
            <person name="Looney B."/>
            <person name="Miyauchi S."/>
            <person name="Morin E."/>
            <person name="Drula E."/>
            <person name="Courty P.E."/>
            <person name="Kohler A."/>
            <person name="Kuo A."/>
            <person name="LaButti K."/>
            <person name="Pangilinan J."/>
            <person name="Lipzen A."/>
            <person name="Riley R."/>
            <person name="Andreopoulos W."/>
            <person name="He G."/>
            <person name="Johnson J."/>
            <person name="Nolan M."/>
            <person name="Tritt A."/>
            <person name="Barry K.W."/>
            <person name="Grigoriev I.V."/>
            <person name="Nagy L.G."/>
            <person name="Hibbett D."/>
            <person name="Henrissat B."/>
            <person name="Matheny P.B."/>
            <person name="Labbe J."/>
            <person name="Martin F.M."/>
        </authorList>
    </citation>
    <scope>NUCLEOTIDE SEQUENCE</scope>
    <source>
        <strain evidence="1">HHB10654</strain>
    </source>
</reference>
<comment type="caution">
    <text evidence="1">The sequence shown here is derived from an EMBL/GenBank/DDBJ whole genome shotgun (WGS) entry which is preliminary data.</text>
</comment>
<evidence type="ECO:0000313" key="2">
    <source>
        <dbReference type="Proteomes" id="UP000814140"/>
    </source>
</evidence>
<proteinExistence type="predicted"/>
<name>A0ACB8SR59_9AGAM</name>
<gene>
    <name evidence="1" type="ORF">BV25DRAFT_1918844</name>
</gene>
<sequence length="123" mass="13644">MSKVNISLSSASHWQPCDQNGNFVPPDAPALPMDEKEDTDWTPIADRSSFHFAELVFEKMEASADDLQEPLTILEAKDVVDGVVRDPLFAPKDAMYSTVDERGPCLGHLRRGYKPPLAATMRV</sequence>
<protein>
    <submittedName>
        <fullName evidence="1">Uncharacterized protein</fullName>
    </submittedName>
</protein>
<organism evidence="1 2">
    <name type="scientific">Artomyces pyxidatus</name>
    <dbReference type="NCBI Taxonomy" id="48021"/>
    <lineage>
        <taxon>Eukaryota</taxon>
        <taxon>Fungi</taxon>
        <taxon>Dikarya</taxon>
        <taxon>Basidiomycota</taxon>
        <taxon>Agaricomycotina</taxon>
        <taxon>Agaricomycetes</taxon>
        <taxon>Russulales</taxon>
        <taxon>Auriscalpiaceae</taxon>
        <taxon>Artomyces</taxon>
    </lineage>
</organism>